<reference evidence="1" key="1">
    <citation type="submission" date="2025-08" db="UniProtKB">
        <authorList>
            <consortium name="Ensembl"/>
        </authorList>
    </citation>
    <scope>IDENTIFICATION</scope>
</reference>
<proteinExistence type="predicted"/>
<organism evidence="1 2">
    <name type="scientific">Aotus nancymaae</name>
    <name type="common">Ma's night monkey</name>
    <dbReference type="NCBI Taxonomy" id="37293"/>
    <lineage>
        <taxon>Eukaryota</taxon>
        <taxon>Metazoa</taxon>
        <taxon>Chordata</taxon>
        <taxon>Craniata</taxon>
        <taxon>Vertebrata</taxon>
        <taxon>Euteleostomi</taxon>
        <taxon>Mammalia</taxon>
        <taxon>Eutheria</taxon>
        <taxon>Euarchontoglires</taxon>
        <taxon>Primates</taxon>
        <taxon>Haplorrhini</taxon>
        <taxon>Platyrrhini</taxon>
        <taxon>Aotidae</taxon>
        <taxon>Aotus</taxon>
    </lineage>
</organism>
<name>A0A2K5DFQ5_AOTNA</name>
<dbReference type="GeneTree" id="ENSGT00910000148468"/>
<dbReference type="Proteomes" id="UP000233020">
    <property type="component" value="Unplaced"/>
</dbReference>
<dbReference type="AlphaFoldDB" id="A0A2K5DFQ5"/>
<evidence type="ECO:0000313" key="2">
    <source>
        <dbReference type="Proteomes" id="UP000233020"/>
    </source>
</evidence>
<keyword evidence="2" id="KW-1185">Reference proteome</keyword>
<evidence type="ECO:0000313" key="1">
    <source>
        <dbReference type="Ensembl" id="ENSANAP00000019757.1"/>
    </source>
</evidence>
<dbReference type="OMA" id="MLACSYK"/>
<reference evidence="1" key="2">
    <citation type="submission" date="2025-09" db="UniProtKB">
        <authorList>
            <consortium name="Ensembl"/>
        </authorList>
    </citation>
    <scope>IDENTIFICATION</scope>
</reference>
<protein>
    <submittedName>
        <fullName evidence="1">Uncharacterized protein</fullName>
    </submittedName>
</protein>
<sequence length="73" mass="8491">MSFCPNQAGEITQPSSGMLACSYKVIGITTPRLVFLRTFQKHQSKVFFFCMPVPTIPREWTHVWNSGRKQQQW</sequence>
<dbReference type="Ensembl" id="ENSANAT00000037631.1">
    <property type="protein sequence ID" value="ENSANAP00000019757.1"/>
    <property type="gene ID" value="ENSANAG00000027657.1"/>
</dbReference>
<accession>A0A2K5DFQ5</accession>